<dbReference type="InterPro" id="IPR011006">
    <property type="entry name" value="CheY-like_superfamily"/>
</dbReference>
<keyword evidence="1" id="KW-0597">Phosphoprotein</keyword>
<dbReference type="PANTHER" id="PTHR44520">
    <property type="entry name" value="RESPONSE REGULATOR RCP1-RELATED"/>
    <property type="match status" value="1"/>
</dbReference>
<dbReference type="AlphaFoldDB" id="A0A7C2P0L0"/>
<accession>A0A7C2P0L0</accession>
<dbReference type="PANTHER" id="PTHR44520:SF1">
    <property type="entry name" value="TWO-COMPONENT SYSTEM REGULATORY PROTEIN"/>
    <property type="match status" value="1"/>
</dbReference>
<feature type="domain" description="Response regulatory" evidence="2">
    <location>
        <begin position="5"/>
        <end position="133"/>
    </location>
</feature>
<dbReference type="GO" id="GO:0000160">
    <property type="term" value="P:phosphorelay signal transduction system"/>
    <property type="evidence" value="ECO:0007669"/>
    <property type="project" value="InterPro"/>
</dbReference>
<protein>
    <submittedName>
        <fullName evidence="3">Response regulator</fullName>
    </submittedName>
</protein>
<name>A0A7C2P0L0_9PLAN</name>
<feature type="modified residue" description="4-aspartylphosphate" evidence="1">
    <location>
        <position position="66"/>
    </location>
</feature>
<dbReference type="InterPro" id="IPR001789">
    <property type="entry name" value="Sig_transdc_resp-reg_receiver"/>
</dbReference>
<dbReference type="SUPFAM" id="SSF52172">
    <property type="entry name" value="CheY-like"/>
    <property type="match status" value="1"/>
</dbReference>
<evidence type="ECO:0000313" key="3">
    <source>
        <dbReference type="EMBL" id="HEN15192.1"/>
    </source>
</evidence>
<dbReference type="Pfam" id="PF00072">
    <property type="entry name" value="Response_reg"/>
    <property type="match status" value="1"/>
</dbReference>
<dbReference type="InterPro" id="IPR052893">
    <property type="entry name" value="TCS_response_regulator"/>
</dbReference>
<evidence type="ECO:0000259" key="2">
    <source>
        <dbReference type="PROSITE" id="PS50110"/>
    </source>
</evidence>
<proteinExistence type="predicted"/>
<dbReference type="SMART" id="SM00448">
    <property type="entry name" value="REC"/>
    <property type="match status" value="1"/>
</dbReference>
<dbReference type="Gene3D" id="3.40.50.2300">
    <property type="match status" value="1"/>
</dbReference>
<comment type="caution">
    <text evidence="3">The sequence shown here is derived from an EMBL/GenBank/DDBJ whole genome shotgun (WGS) entry which is preliminary data.</text>
</comment>
<sequence length="149" mass="16833">MDPRPILLVDDTPDDVALTLRALRRHNFGHEVHVMRDGVEALDYLRGTGPFAGRDTRLQPALILLDLKLPRLSGLEVLKRLREDPKLRQLRVVVLTSSRQEEDILASYTHGACSYVRKPIDFNAFLKVVGQLGDYWLSLNESAPVPQPV</sequence>
<dbReference type="PROSITE" id="PS50110">
    <property type="entry name" value="RESPONSE_REGULATORY"/>
    <property type="match status" value="1"/>
</dbReference>
<evidence type="ECO:0000256" key="1">
    <source>
        <dbReference type="PROSITE-ProRule" id="PRU00169"/>
    </source>
</evidence>
<dbReference type="EMBL" id="DSOK01000200">
    <property type="protein sequence ID" value="HEN15192.1"/>
    <property type="molecule type" value="Genomic_DNA"/>
</dbReference>
<gene>
    <name evidence="3" type="ORF">ENQ76_06970</name>
</gene>
<dbReference type="CDD" id="cd17557">
    <property type="entry name" value="REC_Rcp-like"/>
    <property type="match status" value="1"/>
</dbReference>
<reference evidence="3" key="1">
    <citation type="journal article" date="2020" name="mSystems">
        <title>Genome- and Community-Level Interaction Insights into Carbon Utilization and Element Cycling Functions of Hydrothermarchaeota in Hydrothermal Sediment.</title>
        <authorList>
            <person name="Zhou Z."/>
            <person name="Liu Y."/>
            <person name="Xu W."/>
            <person name="Pan J."/>
            <person name="Luo Z.H."/>
            <person name="Li M."/>
        </authorList>
    </citation>
    <scope>NUCLEOTIDE SEQUENCE [LARGE SCALE GENOMIC DNA]</scope>
    <source>
        <strain evidence="3">SpSt-339</strain>
    </source>
</reference>
<organism evidence="3">
    <name type="scientific">Schlesneria paludicola</name>
    <dbReference type="NCBI Taxonomy" id="360056"/>
    <lineage>
        <taxon>Bacteria</taxon>
        <taxon>Pseudomonadati</taxon>
        <taxon>Planctomycetota</taxon>
        <taxon>Planctomycetia</taxon>
        <taxon>Planctomycetales</taxon>
        <taxon>Planctomycetaceae</taxon>
        <taxon>Schlesneria</taxon>
    </lineage>
</organism>